<evidence type="ECO:0000256" key="5">
    <source>
        <dbReference type="SAM" id="MobiDB-lite"/>
    </source>
</evidence>
<dbReference type="InterPro" id="IPR000064">
    <property type="entry name" value="NLP_P60_dom"/>
</dbReference>
<dbReference type="SUPFAM" id="SSF54001">
    <property type="entry name" value="Cysteine proteinases"/>
    <property type="match status" value="1"/>
</dbReference>
<name>A0AAU7DYW2_9MICO</name>
<sequence length="234" mass="24728">MSFDLAIARVSEIRDHIATLTAQATAAPSAQHSRTGNVPMGGPIEGQGHGTTEQVNGGGSRGWSGIQPNTTLNFGDLLTKELSRVLGATSLDRSRAEQPGVVNPPAHVGQGEAVSGQSASAAGDRVVAEAKRWIGVPYKWGGNTRAGVDCSGLTKNVFAKYGVDLHRVARQQMTQGTEVPSLDQARPGDLIVFKNGKHIGIYAGNGQMIDAPRPGKNVQLRDVYETPTTIRRVL</sequence>
<evidence type="ECO:0000259" key="6">
    <source>
        <dbReference type="PROSITE" id="PS51935"/>
    </source>
</evidence>
<keyword evidence="2" id="KW-0645">Protease</keyword>
<proteinExistence type="inferred from homology"/>
<dbReference type="Pfam" id="PF00877">
    <property type="entry name" value="NLPC_P60"/>
    <property type="match status" value="1"/>
</dbReference>
<dbReference type="AlphaFoldDB" id="A0AAU7DYW2"/>
<dbReference type="InterPro" id="IPR051794">
    <property type="entry name" value="PG_Endopeptidase_C40"/>
</dbReference>
<protein>
    <submittedName>
        <fullName evidence="7">C40 family peptidase</fullName>
    </submittedName>
</protein>
<feature type="domain" description="NlpC/P60" evidence="6">
    <location>
        <begin position="120"/>
        <end position="234"/>
    </location>
</feature>
<evidence type="ECO:0000256" key="1">
    <source>
        <dbReference type="ARBA" id="ARBA00007074"/>
    </source>
</evidence>
<gene>
    <name evidence="7" type="ORF">V5R04_02615</name>
</gene>
<evidence type="ECO:0000256" key="3">
    <source>
        <dbReference type="ARBA" id="ARBA00022801"/>
    </source>
</evidence>
<evidence type="ECO:0000313" key="7">
    <source>
        <dbReference type="EMBL" id="XBH22138.1"/>
    </source>
</evidence>
<dbReference type="PROSITE" id="PS51935">
    <property type="entry name" value="NLPC_P60"/>
    <property type="match status" value="1"/>
</dbReference>
<feature type="region of interest" description="Disordered" evidence="5">
    <location>
        <begin position="90"/>
        <end position="120"/>
    </location>
</feature>
<dbReference type="InterPro" id="IPR038765">
    <property type="entry name" value="Papain-like_cys_pep_sf"/>
</dbReference>
<feature type="region of interest" description="Disordered" evidence="5">
    <location>
        <begin position="42"/>
        <end position="66"/>
    </location>
</feature>
<dbReference type="GO" id="GO:0006508">
    <property type="term" value="P:proteolysis"/>
    <property type="evidence" value="ECO:0007669"/>
    <property type="project" value="UniProtKB-KW"/>
</dbReference>
<accession>A0AAU7DYW2</accession>
<evidence type="ECO:0000256" key="4">
    <source>
        <dbReference type="ARBA" id="ARBA00022807"/>
    </source>
</evidence>
<comment type="similarity">
    <text evidence="1">Belongs to the peptidase C40 family.</text>
</comment>
<dbReference type="PANTHER" id="PTHR47359:SF3">
    <property type="entry name" value="NLP_P60 DOMAIN-CONTAINING PROTEIN-RELATED"/>
    <property type="match status" value="1"/>
</dbReference>
<dbReference type="PANTHER" id="PTHR47359">
    <property type="entry name" value="PEPTIDOGLYCAN DL-ENDOPEPTIDASE CWLO"/>
    <property type="match status" value="1"/>
</dbReference>
<reference evidence="7" key="1">
    <citation type="submission" date="2024-02" db="EMBL/GenBank/DDBJ databases">
        <title>Tomenella chthoni gen. nov. sp. nov., a member of the family Jonesiaceae isolated from bat guano.</title>
        <authorList>
            <person name="Miller S.L."/>
            <person name="King J."/>
            <person name="Sankaranarayanan K."/>
            <person name="Lawson P.A."/>
        </authorList>
    </citation>
    <scope>NUCLEOTIDE SEQUENCE</scope>
    <source>
        <strain evidence="7">BS-20</strain>
    </source>
</reference>
<keyword evidence="3" id="KW-0378">Hydrolase</keyword>
<evidence type="ECO:0000256" key="2">
    <source>
        <dbReference type="ARBA" id="ARBA00022670"/>
    </source>
</evidence>
<dbReference type="GO" id="GO:0008234">
    <property type="term" value="F:cysteine-type peptidase activity"/>
    <property type="evidence" value="ECO:0007669"/>
    <property type="project" value="UniProtKB-KW"/>
</dbReference>
<organism evidence="7">
    <name type="scientific">Jonesiaceae bacterium BS-20</name>
    <dbReference type="NCBI Taxonomy" id="3120821"/>
    <lineage>
        <taxon>Bacteria</taxon>
        <taxon>Bacillati</taxon>
        <taxon>Actinomycetota</taxon>
        <taxon>Actinomycetes</taxon>
        <taxon>Micrococcales</taxon>
        <taxon>Jonesiaceae</taxon>
    </lineage>
</organism>
<dbReference type="Gene3D" id="3.90.1720.10">
    <property type="entry name" value="endopeptidase domain like (from Nostoc punctiforme)"/>
    <property type="match status" value="1"/>
</dbReference>
<dbReference type="EMBL" id="CP146203">
    <property type="protein sequence ID" value="XBH22138.1"/>
    <property type="molecule type" value="Genomic_DNA"/>
</dbReference>
<keyword evidence="4" id="KW-0788">Thiol protease</keyword>